<feature type="region of interest" description="Disordered" evidence="1">
    <location>
        <begin position="159"/>
        <end position="185"/>
    </location>
</feature>
<feature type="region of interest" description="Disordered" evidence="1">
    <location>
        <begin position="481"/>
        <end position="501"/>
    </location>
</feature>
<feature type="compositionally biased region" description="Low complexity" evidence="1">
    <location>
        <begin position="311"/>
        <end position="324"/>
    </location>
</feature>
<feature type="region of interest" description="Disordered" evidence="1">
    <location>
        <begin position="518"/>
        <end position="583"/>
    </location>
</feature>
<gene>
    <name evidence="2" type="ORF">HYALB_00012410</name>
</gene>
<reference evidence="2" key="1">
    <citation type="submission" date="2021-07" db="EMBL/GenBank/DDBJ databases">
        <authorList>
            <person name="Durling M."/>
        </authorList>
    </citation>
    <scope>NUCLEOTIDE SEQUENCE</scope>
</reference>
<dbReference type="OrthoDB" id="4898142at2759"/>
<dbReference type="AlphaFoldDB" id="A0A9N9LSX5"/>
<proteinExistence type="predicted"/>
<feature type="region of interest" description="Disordered" evidence="1">
    <location>
        <begin position="194"/>
        <end position="213"/>
    </location>
</feature>
<accession>A0A9N9LSX5</accession>
<evidence type="ECO:0000313" key="2">
    <source>
        <dbReference type="EMBL" id="CAG8978957.1"/>
    </source>
</evidence>
<organism evidence="2 3">
    <name type="scientific">Hymenoscyphus albidus</name>
    <dbReference type="NCBI Taxonomy" id="595503"/>
    <lineage>
        <taxon>Eukaryota</taxon>
        <taxon>Fungi</taxon>
        <taxon>Dikarya</taxon>
        <taxon>Ascomycota</taxon>
        <taxon>Pezizomycotina</taxon>
        <taxon>Leotiomycetes</taxon>
        <taxon>Helotiales</taxon>
        <taxon>Helotiaceae</taxon>
        <taxon>Hymenoscyphus</taxon>
    </lineage>
</organism>
<feature type="region of interest" description="Disordered" evidence="1">
    <location>
        <begin position="353"/>
        <end position="375"/>
    </location>
</feature>
<feature type="compositionally biased region" description="Polar residues" evidence="1">
    <location>
        <begin position="550"/>
        <end position="565"/>
    </location>
</feature>
<name>A0A9N9LSX5_9HELO</name>
<evidence type="ECO:0000256" key="1">
    <source>
        <dbReference type="SAM" id="MobiDB-lite"/>
    </source>
</evidence>
<dbReference type="EMBL" id="CAJVRM010000289">
    <property type="protein sequence ID" value="CAG8978957.1"/>
    <property type="molecule type" value="Genomic_DNA"/>
</dbReference>
<keyword evidence="3" id="KW-1185">Reference proteome</keyword>
<protein>
    <submittedName>
        <fullName evidence="2">Uncharacterized protein</fullName>
    </submittedName>
</protein>
<evidence type="ECO:0000313" key="3">
    <source>
        <dbReference type="Proteomes" id="UP000701801"/>
    </source>
</evidence>
<comment type="caution">
    <text evidence="2">The sequence shown here is derived from an EMBL/GenBank/DDBJ whole genome shotgun (WGS) entry which is preliminary data.</text>
</comment>
<dbReference type="Proteomes" id="UP000701801">
    <property type="component" value="Unassembled WGS sequence"/>
</dbReference>
<feature type="region of interest" description="Disordered" evidence="1">
    <location>
        <begin position="274"/>
        <end position="332"/>
    </location>
</feature>
<sequence>MDKIMSRILTWVIAKNMASFMSRNAKKRLMRGVVTSLHMLSAEHEVITTSGLEGLHKVCEDCLRETIESLEEVANLTSRQEQGPEPSWSMPIKFCGATSVAEPGSYDLYISGSRRQQVLLSNLSLTKPQETSLPFIGYTFKRFESNYNPPIVQTAVSKPENQNARPDTPSLHAPSGLSPPLNAGSYMKKAKMVKPRYRDGRNRKTRRGISGDESEFRNFQSATTRATRTGSGDNDDNITIKVIGNAWLMVGGAQIDYDDGGEIEIKSRNVERTSSKRSSEFGAPSRDFVSSPNVSFGEETLERPGGKGFRTTSISTVSGPVSSGTSGGINVPAKTIHDSSLFRPAIRQNPISHDAMSDQTRPPTQIIPLNFNREDKNPSSWMAPRICRPRSSTFVEREFTRPSYYTSDQNTGSAFENFTSKPKDPAGENLKVEDDSIALGLYTGFDNAFGGSSSRPLESRFDHRATRYTFGASPRTDYHAHASDFATSPKELPPSYSDYEYSDDDMEAAAGLNAMRVAQEQDSGEGLPDSPAYSPTSPGNSPKGLGERGNASTDVNFPENVQHTLSFGGPAQDNKQPKKEESSDFWYSAFQSMRNSKEMGYMVLSNQLETLGIETHPHP</sequence>